<protein>
    <submittedName>
        <fullName evidence="2">Uncharacterized protein</fullName>
    </submittedName>
</protein>
<dbReference type="EMBL" id="KQ964262">
    <property type="protein sequence ID" value="KXJ87459.1"/>
    <property type="molecule type" value="Genomic_DNA"/>
</dbReference>
<feature type="chain" id="PRO_5007293032" evidence="1">
    <location>
        <begin position="21"/>
        <end position="181"/>
    </location>
</feature>
<feature type="signal peptide" evidence="1">
    <location>
        <begin position="1"/>
        <end position="20"/>
    </location>
</feature>
<evidence type="ECO:0000313" key="2">
    <source>
        <dbReference type="EMBL" id="KXJ87459.1"/>
    </source>
</evidence>
<name>A0A136IRU2_9PEZI</name>
<organism evidence="2 3">
    <name type="scientific">Microdochium bolleyi</name>
    <dbReference type="NCBI Taxonomy" id="196109"/>
    <lineage>
        <taxon>Eukaryota</taxon>
        <taxon>Fungi</taxon>
        <taxon>Dikarya</taxon>
        <taxon>Ascomycota</taxon>
        <taxon>Pezizomycotina</taxon>
        <taxon>Sordariomycetes</taxon>
        <taxon>Xylariomycetidae</taxon>
        <taxon>Xylariales</taxon>
        <taxon>Microdochiaceae</taxon>
        <taxon>Microdochium</taxon>
    </lineage>
</organism>
<dbReference type="OrthoDB" id="3689965at2759"/>
<keyword evidence="3" id="KW-1185">Reference proteome</keyword>
<dbReference type="InParanoid" id="A0A136IRU2"/>
<dbReference type="AlphaFoldDB" id="A0A136IRU2"/>
<reference evidence="3" key="1">
    <citation type="submission" date="2016-02" db="EMBL/GenBank/DDBJ databases">
        <title>Draft genome sequence of Microdochium bolleyi, a fungal endophyte of beachgrass.</title>
        <authorList>
            <consortium name="DOE Joint Genome Institute"/>
            <person name="David A.S."/>
            <person name="May G."/>
            <person name="Haridas S."/>
            <person name="Lim J."/>
            <person name="Wang M."/>
            <person name="Labutti K."/>
            <person name="Lipzen A."/>
            <person name="Barry K."/>
            <person name="Grigoriev I.V."/>
        </authorList>
    </citation>
    <scope>NUCLEOTIDE SEQUENCE [LARGE SCALE GENOMIC DNA]</scope>
    <source>
        <strain evidence="3">J235TASD1</strain>
    </source>
</reference>
<sequence length="181" mass="19181">MLSLVTLLLAAASAIDASAAAPALLQSRQCSVEGKTKICYGVNGGTSQVLDVDKLQYLASYLRFVGQRNSGINAFFQMPTITTCQEWAIPLPERTTTLVLAKHVSPFVKFPVLYEDIANTIDGGEEVTDAQHAATLLNCAANGGPMSIAVNSQKYAHASADLKNSKSKVDGIVIELVKVPA</sequence>
<gene>
    <name evidence="2" type="ORF">Micbo1qcDRAFT_178956</name>
</gene>
<keyword evidence="1" id="KW-0732">Signal</keyword>
<dbReference type="Proteomes" id="UP000070501">
    <property type="component" value="Unassembled WGS sequence"/>
</dbReference>
<evidence type="ECO:0000256" key="1">
    <source>
        <dbReference type="SAM" id="SignalP"/>
    </source>
</evidence>
<accession>A0A136IRU2</accession>
<evidence type="ECO:0000313" key="3">
    <source>
        <dbReference type="Proteomes" id="UP000070501"/>
    </source>
</evidence>
<proteinExistence type="predicted"/>